<feature type="chain" id="PRO_5001857520" evidence="11">
    <location>
        <begin position="24"/>
        <end position="346"/>
    </location>
</feature>
<name>A0A090IKM0_9GAMM</name>
<dbReference type="CDD" id="cd07185">
    <property type="entry name" value="OmpA_C-like"/>
    <property type="match status" value="1"/>
</dbReference>
<dbReference type="AlphaFoldDB" id="A0A090IKM0"/>
<evidence type="ECO:0000313" key="13">
    <source>
        <dbReference type="EMBL" id="CED71206.1"/>
    </source>
</evidence>
<evidence type="ECO:0000256" key="11">
    <source>
        <dbReference type="SAM" id="SignalP"/>
    </source>
</evidence>
<evidence type="ECO:0000256" key="3">
    <source>
        <dbReference type="ARBA" id="ARBA00022448"/>
    </source>
</evidence>
<sequence length="346" mass="36995">MKKLSILIAATLATAGLTAPAQAEFYYGAKLGLGLMSDACSLSSPCDDDSFGYGAYGGYNFTERLGLELGLDAIGDFKTNHNYKGTNYSTDSILSAISIAPKYTLPLTESVDLFAKAGAAFMSHSEAEDTVFTVGFGSEFELTQSLALRLEYQYFDGIEDKFINDVASHFTSIGLTYTFGGSSDSAAAATAAATTAAVAETVKEEPIVEKVVQEEKVVVPTYITKQQQQKTHQNLFANNSSELSAAAASELEPVLAILLAHPEAKATIVGHTDSSGSEAYNLQISEKRAQTVADYFEQKGVSSEQLTVSGEGEANPIVTNTTREGRSQNRRVDITVPGFEYQVLNK</sequence>
<dbReference type="OrthoDB" id="9782229at2"/>
<dbReference type="SUPFAM" id="SSF56925">
    <property type="entry name" value="OMPA-like"/>
    <property type="match status" value="1"/>
</dbReference>
<dbReference type="InterPro" id="IPR050330">
    <property type="entry name" value="Bact_OuterMem_StrucFunc"/>
</dbReference>
<keyword evidence="5" id="KW-0812">Transmembrane</keyword>
<comment type="similarity">
    <text evidence="2">Belongs to the outer membrane OOP (TC 1.B.6) superfamily. OmpA family.</text>
</comment>
<dbReference type="KEGG" id="awd:AWOD_I_1120"/>
<evidence type="ECO:0000256" key="4">
    <source>
        <dbReference type="ARBA" id="ARBA00022452"/>
    </source>
</evidence>
<accession>A0A090IKM0</accession>
<dbReference type="PROSITE" id="PS51123">
    <property type="entry name" value="OMPA_2"/>
    <property type="match status" value="1"/>
</dbReference>
<keyword evidence="8 10" id="KW-0472">Membrane</keyword>
<proteinExistence type="inferred from homology"/>
<dbReference type="Pfam" id="PF00691">
    <property type="entry name" value="OmpA"/>
    <property type="match status" value="1"/>
</dbReference>
<comment type="subcellular location">
    <subcellularLocation>
        <location evidence="1">Cell outer membrane</location>
        <topology evidence="1">Multi-pass membrane protein</topology>
    </subcellularLocation>
</comment>
<dbReference type="Gene3D" id="2.40.160.20">
    <property type="match status" value="1"/>
</dbReference>
<dbReference type="GO" id="GO:0015288">
    <property type="term" value="F:porin activity"/>
    <property type="evidence" value="ECO:0007669"/>
    <property type="project" value="UniProtKB-KW"/>
</dbReference>
<evidence type="ECO:0000256" key="9">
    <source>
        <dbReference type="ARBA" id="ARBA00023237"/>
    </source>
</evidence>
<evidence type="ECO:0000256" key="10">
    <source>
        <dbReference type="PROSITE-ProRule" id="PRU00473"/>
    </source>
</evidence>
<keyword evidence="11" id="KW-0732">Signal</keyword>
<dbReference type="InterPro" id="IPR006665">
    <property type="entry name" value="OmpA-like"/>
</dbReference>
<keyword evidence="9" id="KW-0998">Cell outer membrane</keyword>
<dbReference type="SUPFAM" id="SSF103088">
    <property type="entry name" value="OmpA-like"/>
    <property type="match status" value="1"/>
</dbReference>
<dbReference type="PROSITE" id="PS01068">
    <property type="entry name" value="OMPA_1"/>
    <property type="match status" value="1"/>
</dbReference>
<dbReference type="PANTHER" id="PTHR30329">
    <property type="entry name" value="STATOR ELEMENT OF FLAGELLAR MOTOR COMPLEX"/>
    <property type="match status" value="1"/>
</dbReference>
<dbReference type="HOGENOM" id="CLU_031536_0_1_6"/>
<evidence type="ECO:0000256" key="6">
    <source>
        <dbReference type="ARBA" id="ARBA00023065"/>
    </source>
</evidence>
<evidence type="ECO:0000256" key="8">
    <source>
        <dbReference type="ARBA" id="ARBA00023136"/>
    </source>
</evidence>
<dbReference type="GO" id="GO:0006811">
    <property type="term" value="P:monoatomic ion transport"/>
    <property type="evidence" value="ECO:0007669"/>
    <property type="project" value="UniProtKB-KW"/>
</dbReference>
<dbReference type="InterPro" id="IPR011250">
    <property type="entry name" value="OMP/PagP_B-barrel"/>
</dbReference>
<dbReference type="PRINTS" id="PR01023">
    <property type="entry name" value="NAFLGMOTY"/>
</dbReference>
<reference evidence="14" key="1">
    <citation type="submission" date="2014-09" db="EMBL/GenBank/DDBJ databases">
        <authorList>
            <person name="Hjerde E."/>
        </authorList>
    </citation>
    <scope>NUCLEOTIDE SEQUENCE [LARGE SCALE GENOMIC DNA]</scope>
    <source>
        <strain evidence="14">06/09/139</strain>
    </source>
</reference>
<gene>
    <name evidence="13" type="ORF">AWOD_I_1120</name>
</gene>
<dbReference type="InterPro" id="IPR000498">
    <property type="entry name" value="OmpA-like_TM_dom"/>
</dbReference>
<evidence type="ECO:0000313" key="14">
    <source>
        <dbReference type="Proteomes" id="UP000032427"/>
    </source>
</evidence>
<dbReference type="GO" id="GO:0009279">
    <property type="term" value="C:cell outer membrane"/>
    <property type="evidence" value="ECO:0007669"/>
    <property type="project" value="UniProtKB-SubCell"/>
</dbReference>
<keyword evidence="3" id="KW-0813">Transport</keyword>
<evidence type="ECO:0000256" key="7">
    <source>
        <dbReference type="ARBA" id="ARBA00023114"/>
    </source>
</evidence>
<evidence type="ECO:0000256" key="5">
    <source>
        <dbReference type="ARBA" id="ARBA00022692"/>
    </source>
</evidence>
<keyword evidence="6" id="KW-0406">Ion transport</keyword>
<dbReference type="Pfam" id="PF01389">
    <property type="entry name" value="OmpA_membrane"/>
    <property type="match status" value="1"/>
</dbReference>
<dbReference type="PRINTS" id="PR01021">
    <property type="entry name" value="OMPADOMAIN"/>
</dbReference>
<organism evidence="13 14">
    <name type="scientific">Aliivibrio wodanis</name>
    <dbReference type="NCBI Taxonomy" id="80852"/>
    <lineage>
        <taxon>Bacteria</taxon>
        <taxon>Pseudomonadati</taxon>
        <taxon>Pseudomonadota</taxon>
        <taxon>Gammaproteobacteria</taxon>
        <taxon>Vibrionales</taxon>
        <taxon>Vibrionaceae</taxon>
        <taxon>Aliivibrio</taxon>
    </lineage>
</organism>
<dbReference type="GO" id="GO:0046930">
    <property type="term" value="C:pore complex"/>
    <property type="evidence" value="ECO:0007669"/>
    <property type="project" value="UniProtKB-KW"/>
</dbReference>
<dbReference type="GeneID" id="28540684"/>
<dbReference type="InterPro" id="IPR006664">
    <property type="entry name" value="OMP_bac"/>
</dbReference>
<dbReference type="Gene3D" id="3.30.1330.60">
    <property type="entry name" value="OmpA-like domain"/>
    <property type="match status" value="1"/>
</dbReference>
<feature type="domain" description="OmpA-like" evidence="12">
    <location>
        <begin position="223"/>
        <end position="340"/>
    </location>
</feature>
<evidence type="ECO:0000256" key="2">
    <source>
        <dbReference type="ARBA" id="ARBA00005710"/>
    </source>
</evidence>
<keyword evidence="7" id="KW-0626">Porin</keyword>
<feature type="signal peptide" evidence="11">
    <location>
        <begin position="1"/>
        <end position="23"/>
    </location>
</feature>
<keyword evidence="4" id="KW-1134">Transmembrane beta strand</keyword>
<dbReference type="EMBL" id="LN554846">
    <property type="protein sequence ID" value="CED71206.1"/>
    <property type="molecule type" value="Genomic_DNA"/>
</dbReference>
<dbReference type="PATRIC" id="fig|80852.17.peg.1147"/>
<evidence type="ECO:0000256" key="1">
    <source>
        <dbReference type="ARBA" id="ARBA00004571"/>
    </source>
</evidence>
<dbReference type="STRING" id="80852.AWOD_I_1120"/>
<keyword evidence="14" id="KW-1185">Reference proteome</keyword>
<protein>
    <submittedName>
        <fullName evidence="13">Outer membrane protein</fullName>
    </submittedName>
</protein>
<dbReference type="Proteomes" id="UP000032427">
    <property type="component" value="Chromosome 1"/>
</dbReference>
<dbReference type="PANTHER" id="PTHR30329:SF21">
    <property type="entry name" value="LIPOPROTEIN YIAD-RELATED"/>
    <property type="match status" value="1"/>
</dbReference>
<dbReference type="InterPro" id="IPR036737">
    <property type="entry name" value="OmpA-like_sf"/>
</dbReference>
<evidence type="ECO:0000259" key="12">
    <source>
        <dbReference type="PROSITE" id="PS51123"/>
    </source>
</evidence>
<dbReference type="InterPro" id="IPR006690">
    <property type="entry name" value="OMPA-like_CS"/>
</dbReference>